<organism evidence="1 2">
    <name type="scientific">Caerostris extrusa</name>
    <name type="common">Bark spider</name>
    <name type="synonym">Caerostris bankana</name>
    <dbReference type="NCBI Taxonomy" id="172846"/>
    <lineage>
        <taxon>Eukaryota</taxon>
        <taxon>Metazoa</taxon>
        <taxon>Ecdysozoa</taxon>
        <taxon>Arthropoda</taxon>
        <taxon>Chelicerata</taxon>
        <taxon>Arachnida</taxon>
        <taxon>Araneae</taxon>
        <taxon>Araneomorphae</taxon>
        <taxon>Entelegynae</taxon>
        <taxon>Araneoidea</taxon>
        <taxon>Araneidae</taxon>
        <taxon>Caerostris</taxon>
    </lineage>
</organism>
<keyword evidence="2" id="KW-1185">Reference proteome</keyword>
<protein>
    <submittedName>
        <fullName evidence="1">Uncharacterized protein</fullName>
    </submittedName>
</protein>
<dbReference type="AlphaFoldDB" id="A0AAV4W4S1"/>
<dbReference type="EMBL" id="BPLR01015661">
    <property type="protein sequence ID" value="GIY77697.1"/>
    <property type="molecule type" value="Genomic_DNA"/>
</dbReference>
<dbReference type="Proteomes" id="UP001054945">
    <property type="component" value="Unassembled WGS sequence"/>
</dbReference>
<evidence type="ECO:0000313" key="2">
    <source>
        <dbReference type="Proteomes" id="UP001054945"/>
    </source>
</evidence>
<evidence type="ECO:0000313" key="1">
    <source>
        <dbReference type="EMBL" id="GIY77697.1"/>
    </source>
</evidence>
<accession>A0AAV4W4S1</accession>
<gene>
    <name evidence="1" type="ORF">CEXT_185201</name>
</gene>
<sequence>MDEQLNEFIENTSQTSINHTTVYLHVCDYESLRSSRRGKPRSKRSIFMEESVLDAVETISSTSIRGRCLFLRVSRCCAQRVLNAGVLARLSSSKESITAPSYRVLMCISHSGISNKLFEM</sequence>
<reference evidence="1 2" key="1">
    <citation type="submission" date="2021-06" db="EMBL/GenBank/DDBJ databases">
        <title>Caerostris extrusa draft genome.</title>
        <authorList>
            <person name="Kono N."/>
            <person name="Arakawa K."/>
        </authorList>
    </citation>
    <scope>NUCLEOTIDE SEQUENCE [LARGE SCALE GENOMIC DNA]</scope>
</reference>
<name>A0AAV4W4S1_CAEEX</name>
<comment type="caution">
    <text evidence="1">The sequence shown here is derived from an EMBL/GenBank/DDBJ whole genome shotgun (WGS) entry which is preliminary data.</text>
</comment>
<proteinExistence type="predicted"/>